<name>A0A8J2JAT8_9HEXA</name>
<dbReference type="Pfam" id="PF15503">
    <property type="entry name" value="PPP1R35_C"/>
    <property type="match status" value="1"/>
</dbReference>
<dbReference type="Proteomes" id="UP000708208">
    <property type="component" value="Unassembled WGS sequence"/>
</dbReference>
<comment type="similarity">
    <text evidence="4">Belongs to the PPP1R35 family.</text>
</comment>
<keyword evidence="8" id="KW-1185">Reference proteome</keyword>
<comment type="caution">
    <text evidence="7">The sequence shown here is derived from an EMBL/GenBank/DDBJ whole genome shotgun (WGS) entry which is preliminary data.</text>
</comment>
<evidence type="ECO:0000256" key="1">
    <source>
        <dbReference type="ARBA" id="ARBA00004114"/>
    </source>
</evidence>
<organism evidence="7 8">
    <name type="scientific">Allacma fusca</name>
    <dbReference type="NCBI Taxonomy" id="39272"/>
    <lineage>
        <taxon>Eukaryota</taxon>
        <taxon>Metazoa</taxon>
        <taxon>Ecdysozoa</taxon>
        <taxon>Arthropoda</taxon>
        <taxon>Hexapoda</taxon>
        <taxon>Collembola</taxon>
        <taxon>Symphypleona</taxon>
        <taxon>Sminthuridae</taxon>
        <taxon>Allacma</taxon>
    </lineage>
</organism>
<dbReference type="AlphaFoldDB" id="A0A8J2JAT8"/>
<feature type="region of interest" description="Disordered" evidence="5">
    <location>
        <begin position="70"/>
        <end position="90"/>
    </location>
</feature>
<feature type="domain" description="Protein phosphatase 1 regulatory subunit 35 C-terminal" evidence="6">
    <location>
        <begin position="23"/>
        <end position="69"/>
    </location>
</feature>
<comment type="subcellular location">
    <subcellularLocation>
        <location evidence="1">Cytoplasm</location>
        <location evidence="1">Cytoskeleton</location>
        <location evidence="1">Microtubule organizing center</location>
        <location evidence="1">Centrosome</location>
        <location evidence="1">Centriole</location>
    </subcellularLocation>
</comment>
<evidence type="ECO:0000256" key="5">
    <source>
        <dbReference type="SAM" id="MobiDB-lite"/>
    </source>
</evidence>
<feature type="non-terminal residue" evidence="7">
    <location>
        <position position="1"/>
    </location>
</feature>
<feature type="non-terminal residue" evidence="7">
    <location>
        <position position="90"/>
    </location>
</feature>
<keyword evidence="3" id="KW-0206">Cytoskeleton</keyword>
<evidence type="ECO:0000313" key="7">
    <source>
        <dbReference type="EMBL" id="CAG7637098.1"/>
    </source>
</evidence>
<reference evidence="7" key="1">
    <citation type="submission" date="2021-06" db="EMBL/GenBank/DDBJ databases">
        <authorList>
            <person name="Hodson N. C."/>
            <person name="Mongue J. A."/>
            <person name="Jaron S. K."/>
        </authorList>
    </citation>
    <scope>NUCLEOTIDE SEQUENCE</scope>
</reference>
<keyword evidence="2" id="KW-0963">Cytoplasm</keyword>
<evidence type="ECO:0000259" key="6">
    <source>
        <dbReference type="Pfam" id="PF15503"/>
    </source>
</evidence>
<evidence type="ECO:0000256" key="3">
    <source>
        <dbReference type="ARBA" id="ARBA00023212"/>
    </source>
</evidence>
<protein>
    <recommendedName>
        <fullName evidence="6">Protein phosphatase 1 regulatory subunit 35 C-terminal domain-containing protein</fullName>
    </recommendedName>
</protein>
<proteinExistence type="inferred from homology"/>
<dbReference type="GO" id="GO:0005814">
    <property type="term" value="C:centriole"/>
    <property type="evidence" value="ECO:0007669"/>
    <property type="project" value="UniProtKB-SubCell"/>
</dbReference>
<dbReference type="EMBL" id="CAJVCH010001155">
    <property type="protein sequence ID" value="CAG7637098.1"/>
    <property type="molecule type" value="Genomic_DNA"/>
</dbReference>
<sequence>QPKFNSVKKSVREIQVAIGNLQKIPADIEEAVRKDPVMKQRIKSAVTKKMNIPSKSRLYQELISIEAPEAERQKSTEEILKGMKTLHPPP</sequence>
<gene>
    <name evidence="7" type="ORF">AFUS01_LOCUS290</name>
</gene>
<dbReference type="OrthoDB" id="6612291at2759"/>
<accession>A0A8J2JAT8</accession>
<evidence type="ECO:0000256" key="4">
    <source>
        <dbReference type="ARBA" id="ARBA00029452"/>
    </source>
</evidence>
<dbReference type="InterPro" id="IPR029135">
    <property type="entry name" value="PPP1R35_C"/>
</dbReference>
<evidence type="ECO:0000256" key="2">
    <source>
        <dbReference type="ARBA" id="ARBA00022490"/>
    </source>
</evidence>
<evidence type="ECO:0000313" key="8">
    <source>
        <dbReference type="Proteomes" id="UP000708208"/>
    </source>
</evidence>
<feature type="compositionally biased region" description="Basic and acidic residues" evidence="5">
    <location>
        <begin position="70"/>
        <end position="81"/>
    </location>
</feature>